<feature type="region of interest" description="Disordered" evidence="1">
    <location>
        <begin position="1"/>
        <end position="30"/>
    </location>
</feature>
<proteinExistence type="predicted"/>
<feature type="compositionally biased region" description="Low complexity" evidence="1">
    <location>
        <begin position="133"/>
        <end position="143"/>
    </location>
</feature>
<feature type="compositionally biased region" description="Basic and acidic residues" evidence="1">
    <location>
        <begin position="1"/>
        <end position="10"/>
    </location>
</feature>
<reference evidence="2" key="1">
    <citation type="submission" date="2023-10" db="EMBL/GenBank/DDBJ databases">
        <authorList>
            <person name="Chen Y."/>
            <person name="Shah S."/>
            <person name="Dougan E. K."/>
            <person name="Thang M."/>
            <person name="Chan C."/>
        </authorList>
    </citation>
    <scope>NUCLEOTIDE SEQUENCE [LARGE SCALE GENOMIC DNA]</scope>
</reference>
<feature type="region of interest" description="Disordered" evidence="1">
    <location>
        <begin position="122"/>
        <end position="184"/>
    </location>
</feature>
<sequence length="184" mass="19377">MADNEEKLEKPLVPPAAKPPTPKAMKKAKPKVPLALLTTREQKAAVRVITELQSELVVWKAAAREQRRAVREQLRGNKAIRNALTALKSNASYILSKGPPAATALPKVRKIKRLKNVLSIFNGKKSSGGGTGTTATGASSSAAPAPLPDSEEPVGGDEISSIVSESDDDSGEGEDGEDESLQSD</sequence>
<dbReference type="Proteomes" id="UP001189429">
    <property type="component" value="Unassembled WGS sequence"/>
</dbReference>
<comment type="caution">
    <text evidence="2">The sequence shown here is derived from an EMBL/GenBank/DDBJ whole genome shotgun (WGS) entry which is preliminary data.</text>
</comment>
<keyword evidence="3" id="KW-1185">Reference proteome</keyword>
<evidence type="ECO:0000313" key="2">
    <source>
        <dbReference type="EMBL" id="CAK0798247.1"/>
    </source>
</evidence>
<evidence type="ECO:0000256" key="1">
    <source>
        <dbReference type="SAM" id="MobiDB-lite"/>
    </source>
</evidence>
<accession>A0ABN9Q5B9</accession>
<feature type="compositionally biased region" description="Acidic residues" evidence="1">
    <location>
        <begin position="165"/>
        <end position="184"/>
    </location>
</feature>
<name>A0ABN9Q5B9_9DINO</name>
<evidence type="ECO:0000313" key="3">
    <source>
        <dbReference type="Proteomes" id="UP001189429"/>
    </source>
</evidence>
<protein>
    <submittedName>
        <fullName evidence="2">Uncharacterized protein</fullName>
    </submittedName>
</protein>
<organism evidence="2 3">
    <name type="scientific">Prorocentrum cordatum</name>
    <dbReference type="NCBI Taxonomy" id="2364126"/>
    <lineage>
        <taxon>Eukaryota</taxon>
        <taxon>Sar</taxon>
        <taxon>Alveolata</taxon>
        <taxon>Dinophyceae</taxon>
        <taxon>Prorocentrales</taxon>
        <taxon>Prorocentraceae</taxon>
        <taxon>Prorocentrum</taxon>
    </lineage>
</organism>
<feature type="compositionally biased region" description="Pro residues" evidence="1">
    <location>
        <begin position="12"/>
        <end position="22"/>
    </location>
</feature>
<dbReference type="EMBL" id="CAUYUJ010001905">
    <property type="protein sequence ID" value="CAK0798247.1"/>
    <property type="molecule type" value="Genomic_DNA"/>
</dbReference>
<gene>
    <name evidence="2" type="ORF">PCOR1329_LOCUS7062</name>
</gene>